<evidence type="ECO:0000313" key="2">
    <source>
        <dbReference type="EMBL" id="WOJ96253.1"/>
    </source>
</evidence>
<dbReference type="PROSITE" id="PS51257">
    <property type="entry name" value="PROKAR_LIPOPROTEIN"/>
    <property type="match status" value="1"/>
</dbReference>
<accession>A0ABZ0I9Q4</accession>
<sequence length="190" mass="21827">MLQKPFFFALAALLMTACASAPPEPEALPEQRSPEDVKLTLNLPEEADNCICQAPDENDRTFLERGMETLADGEYIEAVQYFQRYQRLEQLPLAQWEGDLAIAYVSMLPSSPFYDVDAALRAYTDLQSREPEGHKHHSIVIMQQALESFVLMERHIWDLESRTGMLQEDLDKREQALKRLRELTLGQPED</sequence>
<organism evidence="2 3">
    <name type="scientific">Congregibacter brevis</name>
    <dbReference type="NCBI Taxonomy" id="3081201"/>
    <lineage>
        <taxon>Bacteria</taxon>
        <taxon>Pseudomonadati</taxon>
        <taxon>Pseudomonadota</taxon>
        <taxon>Gammaproteobacteria</taxon>
        <taxon>Cellvibrionales</taxon>
        <taxon>Halieaceae</taxon>
        <taxon>Congregibacter</taxon>
    </lineage>
</organism>
<name>A0ABZ0I9Q4_9GAMM</name>
<keyword evidence="3" id="KW-1185">Reference proteome</keyword>
<feature type="chain" id="PRO_5046252126" description="Tetratricopeptide repeat protein" evidence="1">
    <location>
        <begin position="22"/>
        <end position="190"/>
    </location>
</feature>
<protein>
    <recommendedName>
        <fullName evidence="4">Tetratricopeptide repeat protein</fullName>
    </recommendedName>
</protein>
<keyword evidence="1" id="KW-0732">Signal</keyword>
<gene>
    <name evidence="2" type="ORF">R0137_13495</name>
</gene>
<dbReference type="Proteomes" id="UP001626549">
    <property type="component" value="Chromosome"/>
</dbReference>
<reference evidence="2 3" key="1">
    <citation type="submission" date="2023-10" db="EMBL/GenBank/DDBJ databases">
        <title>Two novel species belonging to the OM43/NOR5 clade.</title>
        <authorList>
            <person name="Park M."/>
        </authorList>
    </citation>
    <scope>NUCLEOTIDE SEQUENCE [LARGE SCALE GENOMIC DNA]</scope>
    <source>
        <strain evidence="2 3">IMCC45268</strain>
    </source>
</reference>
<evidence type="ECO:0008006" key="4">
    <source>
        <dbReference type="Google" id="ProtNLM"/>
    </source>
</evidence>
<feature type="signal peptide" evidence="1">
    <location>
        <begin position="1"/>
        <end position="21"/>
    </location>
</feature>
<dbReference type="EMBL" id="CP136865">
    <property type="protein sequence ID" value="WOJ96253.1"/>
    <property type="molecule type" value="Genomic_DNA"/>
</dbReference>
<proteinExistence type="predicted"/>
<dbReference type="RefSeq" id="WP_407326937.1">
    <property type="nucleotide sequence ID" value="NZ_CP136865.1"/>
</dbReference>
<evidence type="ECO:0000313" key="3">
    <source>
        <dbReference type="Proteomes" id="UP001626549"/>
    </source>
</evidence>
<evidence type="ECO:0000256" key="1">
    <source>
        <dbReference type="SAM" id="SignalP"/>
    </source>
</evidence>